<name>A0A0D0Q6A0_9RHOB</name>
<reference evidence="2 3" key="1">
    <citation type="submission" date="2013-01" db="EMBL/GenBank/DDBJ databases">
        <authorList>
            <person name="Fiebig A."/>
            <person name="Goeker M."/>
            <person name="Klenk H.-P.P."/>
        </authorList>
    </citation>
    <scope>NUCLEOTIDE SEQUENCE [LARGE SCALE GENOMIC DNA]</scope>
    <source>
        <strain evidence="2 3">DSM 24838</strain>
    </source>
</reference>
<dbReference type="PATRIC" id="fig|1123501.6.peg.3568"/>
<dbReference type="SUPFAM" id="SSF54593">
    <property type="entry name" value="Glyoxalase/Bleomycin resistance protein/Dihydroxybiphenyl dioxygenase"/>
    <property type="match status" value="1"/>
</dbReference>
<dbReference type="eggNOG" id="COG0346">
    <property type="taxonomic scope" value="Bacteria"/>
</dbReference>
<dbReference type="STRING" id="1123501.Wenmar_03442"/>
<comment type="caution">
    <text evidence="2">The sequence shown here is derived from an EMBL/GenBank/DDBJ whole genome shotgun (WGS) entry which is preliminary data.</text>
</comment>
<dbReference type="InterPro" id="IPR029068">
    <property type="entry name" value="Glyas_Bleomycin-R_OHBP_Dase"/>
</dbReference>
<sequence>MKMSVTIDVPDLSAGLAFSGDVFGFTERARPIPVYVVLEKDGITLGLMQKEAGSKPFPGAATGRDYARHWTPVHVDIHVEDFDATIDRLRAAGGTVEQEWNTPGRPATAFCADPFGNGFCLMGPR</sequence>
<dbReference type="Proteomes" id="UP000035100">
    <property type="component" value="Unassembled WGS sequence"/>
</dbReference>
<feature type="domain" description="VOC" evidence="1">
    <location>
        <begin position="1"/>
        <end position="124"/>
    </location>
</feature>
<dbReference type="PROSITE" id="PS51819">
    <property type="entry name" value="VOC"/>
    <property type="match status" value="1"/>
</dbReference>
<evidence type="ECO:0000313" key="3">
    <source>
        <dbReference type="Proteomes" id="UP000035100"/>
    </source>
</evidence>
<dbReference type="InterPro" id="IPR037523">
    <property type="entry name" value="VOC_core"/>
</dbReference>
<keyword evidence="3" id="KW-1185">Reference proteome</keyword>
<evidence type="ECO:0000259" key="1">
    <source>
        <dbReference type="PROSITE" id="PS51819"/>
    </source>
</evidence>
<gene>
    <name evidence="2" type="ORF">Wenmar_03442</name>
</gene>
<dbReference type="Gene3D" id="3.10.180.10">
    <property type="entry name" value="2,3-Dihydroxybiphenyl 1,2-Dioxygenase, domain 1"/>
    <property type="match status" value="1"/>
</dbReference>
<protein>
    <submittedName>
        <fullName evidence="2">Putative enzyme</fullName>
    </submittedName>
</protein>
<dbReference type="AlphaFoldDB" id="A0A0D0Q6A0"/>
<organism evidence="2 3">
    <name type="scientific">Wenxinia marina DSM 24838</name>
    <dbReference type="NCBI Taxonomy" id="1123501"/>
    <lineage>
        <taxon>Bacteria</taxon>
        <taxon>Pseudomonadati</taxon>
        <taxon>Pseudomonadota</taxon>
        <taxon>Alphaproteobacteria</taxon>
        <taxon>Rhodobacterales</taxon>
        <taxon>Roseobacteraceae</taxon>
        <taxon>Wenxinia</taxon>
    </lineage>
</organism>
<dbReference type="Pfam" id="PF18029">
    <property type="entry name" value="Glyoxalase_6"/>
    <property type="match status" value="1"/>
</dbReference>
<accession>A0A0D0Q6A0</accession>
<proteinExistence type="predicted"/>
<evidence type="ECO:0000313" key="2">
    <source>
        <dbReference type="EMBL" id="KIQ67987.1"/>
    </source>
</evidence>
<dbReference type="InterPro" id="IPR041581">
    <property type="entry name" value="Glyoxalase_6"/>
</dbReference>
<dbReference type="RefSeq" id="WP_018302202.1">
    <property type="nucleotide sequence ID" value="NZ_KB902282.1"/>
</dbReference>
<dbReference type="OrthoDB" id="5522469at2"/>
<dbReference type="EMBL" id="AONG01000018">
    <property type="protein sequence ID" value="KIQ67987.1"/>
    <property type="molecule type" value="Genomic_DNA"/>
</dbReference>